<dbReference type="InterPro" id="IPR005135">
    <property type="entry name" value="Endo/exonuclease/phosphatase"/>
</dbReference>
<reference evidence="3" key="1">
    <citation type="submission" date="2021-02" db="EMBL/GenBank/DDBJ databases">
        <authorList>
            <person name="Nowell W R."/>
        </authorList>
    </citation>
    <scope>NUCLEOTIDE SEQUENCE</scope>
</reference>
<feature type="compositionally biased region" description="Polar residues" evidence="1">
    <location>
        <begin position="62"/>
        <end position="73"/>
    </location>
</feature>
<comment type="caution">
    <text evidence="3">The sequence shown here is derived from an EMBL/GenBank/DDBJ whole genome shotgun (WGS) entry which is preliminary data.</text>
</comment>
<protein>
    <recommendedName>
        <fullName evidence="2">Endonuclease/exonuclease/phosphatase domain-containing protein</fullName>
    </recommendedName>
</protein>
<evidence type="ECO:0000313" key="4">
    <source>
        <dbReference type="Proteomes" id="UP000663887"/>
    </source>
</evidence>
<sequence length="538" mass="61188">MIPNSTSPPNLTTFFNGFSNEELHQIGLALIQQSQHSVQLQQHIHHPAASQHSPRRPPRPTNPSLETISSIPSLMNHQQNCSEVRLIMEQQTTPVTSTPRRPGSDSFDKSDSNRQRMKKRLRINDHPPRNEQVEQHQLPTLDPPHQHQHSFNINQDIARQQILKTIPDAVGFSSILYHYRQRATYDIRFTVRSLEQYQTALELGRLSIGQHCLPLTTFLTGYQLTYSTACWKIGHMRDKCQSPVSCRKCLGPYTNGVNDSCQNDTLICAQCGGNHFSLDSICPVVKKYREELKLAVDKALASGATRRSAPEEWYSNSTLDSVLTKWKNNTCPLSNQSIPLNVVTYNVQGWGTRALEVVDLIFKVDNPVCVFTELRELWNSFKVPHFTSFYQKGINHSGGVMITIGKHFRATRIDTDIENTVLVDIHGLSEQIRIIGIYWPQGQMRSLKDLCPFLVKGTILTGDFNATSDEWGSQSTGRRGSSLKKWIEENELTFIPTKSHSSKRSDRHIDLTFTNLNRVENETIFYGSSDHWPTVLRS</sequence>
<dbReference type="SUPFAM" id="SSF56219">
    <property type="entry name" value="DNase I-like"/>
    <property type="match status" value="1"/>
</dbReference>
<accession>A0A816MYT4</accession>
<feature type="compositionally biased region" description="Basic and acidic residues" evidence="1">
    <location>
        <begin position="102"/>
        <end position="114"/>
    </location>
</feature>
<feature type="region of interest" description="Disordered" evidence="1">
    <location>
        <begin position="37"/>
        <end position="73"/>
    </location>
</feature>
<feature type="domain" description="Endonuclease/exonuclease/phosphatase" evidence="2">
    <location>
        <begin position="432"/>
        <end position="534"/>
    </location>
</feature>
<organism evidence="3 4">
    <name type="scientific">Rotaria magnacalcarata</name>
    <dbReference type="NCBI Taxonomy" id="392030"/>
    <lineage>
        <taxon>Eukaryota</taxon>
        <taxon>Metazoa</taxon>
        <taxon>Spiralia</taxon>
        <taxon>Gnathifera</taxon>
        <taxon>Rotifera</taxon>
        <taxon>Eurotatoria</taxon>
        <taxon>Bdelloidea</taxon>
        <taxon>Philodinida</taxon>
        <taxon>Philodinidae</taxon>
        <taxon>Rotaria</taxon>
    </lineage>
</organism>
<evidence type="ECO:0000259" key="2">
    <source>
        <dbReference type="Pfam" id="PF14529"/>
    </source>
</evidence>
<dbReference type="Pfam" id="PF14529">
    <property type="entry name" value="Exo_endo_phos_2"/>
    <property type="match status" value="1"/>
</dbReference>
<feature type="region of interest" description="Disordered" evidence="1">
    <location>
        <begin position="92"/>
        <end position="132"/>
    </location>
</feature>
<dbReference type="Gene3D" id="3.60.10.10">
    <property type="entry name" value="Endonuclease/exonuclease/phosphatase"/>
    <property type="match status" value="1"/>
</dbReference>
<dbReference type="GO" id="GO:0003824">
    <property type="term" value="F:catalytic activity"/>
    <property type="evidence" value="ECO:0007669"/>
    <property type="project" value="InterPro"/>
</dbReference>
<proteinExistence type="predicted"/>
<dbReference type="Proteomes" id="UP000663887">
    <property type="component" value="Unassembled WGS sequence"/>
</dbReference>
<dbReference type="EMBL" id="CAJNRG010000641">
    <property type="protein sequence ID" value="CAF2014008.1"/>
    <property type="molecule type" value="Genomic_DNA"/>
</dbReference>
<name>A0A816MYT4_9BILA</name>
<dbReference type="AlphaFoldDB" id="A0A816MYT4"/>
<evidence type="ECO:0000313" key="3">
    <source>
        <dbReference type="EMBL" id="CAF2014008.1"/>
    </source>
</evidence>
<dbReference type="InterPro" id="IPR036691">
    <property type="entry name" value="Endo/exonu/phosph_ase_sf"/>
</dbReference>
<feature type="compositionally biased region" description="Basic and acidic residues" evidence="1">
    <location>
        <begin position="122"/>
        <end position="132"/>
    </location>
</feature>
<evidence type="ECO:0000256" key="1">
    <source>
        <dbReference type="SAM" id="MobiDB-lite"/>
    </source>
</evidence>
<gene>
    <name evidence="3" type="ORF">XDN619_LOCUS3926</name>
</gene>